<dbReference type="PROSITE" id="PS00092">
    <property type="entry name" value="N6_MTASE"/>
    <property type="match status" value="1"/>
</dbReference>
<dbReference type="CDD" id="cd11715">
    <property type="entry name" value="THUMP_AdoMetMT"/>
    <property type="match status" value="1"/>
</dbReference>
<sequence length="375" mass="42145">MTSYQLIATAAAGIEGLVGKELKAMGYDCQVENGRVRFQGELDDIAKCNLHLRTADHIKIVMAEFKAITFDQLYEGAKAIAWEDILPMDAEFPVTGKSVKSKLHSVPNCQKMVKKAAVDRLANVYHRRGRLPETGAKYPIEVSLHKDVALITLDTTGSSLFKRGYRTEKGGAPLKENMAAAIMKLTTWFPDKPLVDPTCGSGTLLIEAAMMGMNMAPGLNRHFVSEDWDIFQKAEFDHAREEARAQIDHDIQLDILGTDIDHRMITIAQANAQAAGVGQQISFKQMQVADFTTDKSFGIIVSNPPYGERLNDQDYVHNLYREMGQVFSPLNTWSKYILTSDLDFENYYGEKATKKRKLYNGSLRTDLFQYWGDRK</sequence>
<dbReference type="InterPro" id="IPR000241">
    <property type="entry name" value="RlmKL-like_Mtase"/>
</dbReference>
<comment type="caution">
    <text evidence="5">The sequence shown here is derived from an EMBL/GenBank/DDBJ whole genome shotgun (WGS) entry which is preliminary data.</text>
</comment>
<reference evidence="5" key="1">
    <citation type="submission" date="2022-12" db="EMBL/GenBank/DDBJ databases">
        <title>Description and comparative metabolic analysis of Aerococcus sp. nov., isolated from the feces of a pig.</title>
        <authorList>
            <person name="Chang Y.-H."/>
        </authorList>
    </citation>
    <scope>NUCLEOTIDE SEQUENCE</scope>
    <source>
        <strain evidence="5">YH-aer222</strain>
    </source>
</reference>
<keyword evidence="3" id="KW-0694">RNA-binding</keyword>
<dbReference type="Pfam" id="PF02926">
    <property type="entry name" value="THUMP"/>
    <property type="match status" value="1"/>
</dbReference>
<organism evidence="5 6">
    <name type="scientific">Aerococcus kribbianus</name>
    <dbReference type="NCBI Taxonomy" id="2999064"/>
    <lineage>
        <taxon>Bacteria</taxon>
        <taxon>Bacillati</taxon>
        <taxon>Bacillota</taxon>
        <taxon>Bacilli</taxon>
        <taxon>Lactobacillales</taxon>
        <taxon>Aerococcaceae</taxon>
        <taxon>Aerococcus</taxon>
    </lineage>
</organism>
<dbReference type="InterPro" id="IPR004114">
    <property type="entry name" value="THUMP_dom"/>
</dbReference>
<evidence type="ECO:0000256" key="1">
    <source>
        <dbReference type="ARBA" id="ARBA00022603"/>
    </source>
</evidence>
<gene>
    <name evidence="5" type="ORF">OW157_01420</name>
</gene>
<dbReference type="Gene3D" id="3.30.2130.30">
    <property type="match status" value="1"/>
</dbReference>
<dbReference type="InterPro" id="IPR054170">
    <property type="entry name" value="RlmL_1st"/>
</dbReference>
<dbReference type="SMART" id="SM00981">
    <property type="entry name" value="THUMP"/>
    <property type="match status" value="1"/>
</dbReference>
<dbReference type="PANTHER" id="PTHR47313:SF1">
    <property type="entry name" value="RIBOSOMAL RNA LARGE SUBUNIT METHYLTRANSFERASE K_L"/>
    <property type="match status" value="1"/>
</dbReference>
<proteinExistence type="predicted"/>
<evidence type="ECO:0000313" key="5">
    <source>
        <dbReference type="EMBL" id="MCZ0725226.1"/>
    </source>
</evidence>
<evidence type="ECO:0000259" key="4">
    <source>
        <dbReference type="PROSITE" id="PS51165"/>
    </source>
</evidence>
<dbReference type="EMBL" id="JAPRFR010000001">
    <property type="protein sequence ID" value="MCZ0725226.1"/>
    <property type="molecule type" value="Genomic_DNA"/>
</dbReference>
<dbReference type="PRINTS" id="PR00507">
    <property type="entry name" value="N12N6MTFRASE"/>
</dbReference>
<dbReference type="RefSeq" id="WP_268751550.1">
    <property type="nucleotide sequence ID" value="NZ_JAPRFQ010000001.1"/>
</dbReference>
<dbReference type="Pfam" id="PF22020">
    <property type="entry name" value="RlmL_1st"/>
    <property type="match status" value="1"/>
</dbReference>
<evidence type="ECO:0000256" key="3">
    <source>
        <dbReference type="PROSITE-ProRule" id="PRU00529"/>
    </source>
</evidence>
<dbReference type="InterPro" id="IPR002052">
    <property type="entry name" value="DNA_methylase_N6_adenine_CS"/>
</dbReference>
<dbReference type="PANTHER" id="PTHR47313">
    <property type="entry name" value="RIBOSOMAL RNA LARGE SUBUNIT METHYLTRANSFERASE K/L"/>
    <property type="match status" value="1"/>
</dbReference>
<dbReference type="Gene3D" id="3.40.50.150">
    <property type="entry name" value="Vaccinia Virus protein VP39"/>
    <property type="match status" value="1"/>
</dbReference>
<evidence type="ECO:0000313" key="6">
    <source>
        <dbReference type="Proteomes" id="UP001146670"/>
    </source>
</evidence>
<name>A0A9X3FNS4_9LACT</name>
<dbReference type="InterPro" id="IPR029063">
    <property type="entry name" value="SAM-dependent_MTases_sf"/>
</dbReference>
<keyword evidence="2" id="KW-0808">Transferase</keyword>
<evidence type="ECO:0000256" key="2">
    <source>
        <dbReference type="ARBA" id="ARBA00022679"/>
    </source>
</evidence>
<accession>A0A9X3FNS4</accession>
<protein>
    <submittedName>
        <fullName evidence="5">Class I SAM-dependent RNA methyltransferase</fullName>
    </submittedName>
</protein>
<dbReference type="AlphaFoldDB" id="A0A9X3FNS4"/>
<dbReference type="SUPFAM" id="SSF53335">
    <property type="entry name" value="S-adenosyl-L-methionine-dependent methyltransferases"/>
    <property type="match status" value="1"/>
</dbReference>
<dbReference type="GO" id="GO:0070043">
    <property type="term" value="F:rRNA (guanine-N7-)-methyltransferase activity"/>
    <property type="evidence" value="ECO:0007669"/>
    <property type="project" value="TreeGrafter"/>
</dbReference>
<feature type="domain" description="THUMP" evidence="4">
    <location>
        <begin position="44"/>
        <end position="155"/>
    </location>
</feature>
<keyword evidence="1 5" id="KW-0489">Methyltransferase</keyword>
<keyword evidence="6" id="KW-1185">Reference proteome</keyword>
<dbReference type="GO" id="GO:0008990">
    <property type="term" value="F:rRNA (guanine-N2-)-methyltransferase activity"/>
    <property type="evidence" value="ECO:0007669"/>
    <property type="project" value="TreeGrafter"/>
</dbReference>
<dbReference type="PROSITE" id="PS51165">
    <property type="entry name" value="THUMP"/>
    <property type="match status" value="1"/>
</dbReference>
<dbReference type="Proteomes" id="UP001146670">
    <property type="component" value="Unassembled WGS sequence"/>
</dbReference>
<dbReference type="Pfam" id="PF01170">
    <property type="entry name" value="UPF0020"/>
    <property type="match status" value="1"/>
</dbReference>
<dbReference type="GO" id="GO:0003723">
    <property type="term" value="F:RNA binding"/>
    <property type="evidence" value="ECO:0007669"/>
    <property type="project" value="UniProtKB-UniRule"/>
</dbReference>